<evidence type="ECO:0000256" key="2">
    <source>
        <dbReference type="ARBA" id="ARBA00022540"/>
    </source>
</evidence>
<proteinExistence type="inferred from homology"/>
<evidence type="ECO:0000313" key="6">
    <source>
        <dbReference type="EMBL" id="CAH3127466.1"/>
    </source>
</evidence>
<dbReference type="NCBIfam" id="TIGR00168">
    <property type="entry name" value="infC"/>
    <property type="match status" value="1"/>
</dbReference>
<organism evidence="6 7">
    <name type="scientific">Porites lobata</name>
    <dbReference type="NCBI Taxonomy" id="104759"/>
    <lineage>
        <taxon>Eukaryota</taxon>
        <taxon>Metazoa</taxon>
        <taxon>Cnidaria</taxon>
        <taxon>Anthozoa</taxon>
        <taxon>Hexacorallia</taxon>
        <taxon>Scleractinia</taxon>
        <taxon>Fungiina</taxon>
        <taxon>Poritidae</taxon>
        <taxon>Porites</taxon>
    </lineage>
</organism>
<dbReference type="InterPro" id="IPR036788">
    <property type="entry name" value="T_IF-3_C_sf"/>
</dbReference>
<keyword evidence="2" id="KW-0396">Initiation factor</keyword>
<evidence type="ECO:0000256" key="3">
    <source>
        <dbReference type="ARBA" id="ARBA00022917"/>
    </source>
</evidence>
<keyword evidence="7" id="KW-1185">Reference proteome</keyword>
<protein>
    <recommendedName>
        <fullName evidence="8">Translation initiation factor IF-3</fullName>
    </recommendedName>
</protein>
<dbReference type="Gene3D" id="3.30.110.10">
    <property type="entry name" value="Translation initiation factor 3 (IF-3), C-terminal domain"/>
    <property type="match status" value="1"/>
</dbReference>
<dbReference type="InterPro" id="IPR019814">
    <property type="entry name" value="Translation_initiation_fac_3_N"/>
</dbReference>
<name>A0ABN8P2E5_9CNID</name>
<dbReference type="SUPFAM" id="SSF55200">
    <property type="entry name" value="Translation initiation factor IF3, C-terminal domain"/>
    <property type="match status" value="1"/>
</dbReference>
<sequence>MAPIAPIWRCFRLLEQSYRASISVVFFAFHSRPSFLRKVHGLTPPCFHVQSSRTITSTIILRNEDSSNRLKVKQSVLLVDETGKNLGETSLKNAANIAREKSLDLMWINKQNKAALPVYKMIRKIDIKAKALKTPKIKNIEVSDRIESRDLSFRLNQIQRWLEKGHQVKVSVKSKGKNEEDKWNIIRKVEQELEEAGVLSGRPTEDSPRQISCIFKPYRGSNDV</sequence>
<dbReference type="InterPro" id="IPR001288">
    <property type="entry name" value="Translation_initiation_fac_3"/>
</dbReference>
<comment type="caution">
    <text evidence="6">The sequence shown here is derived from an EMBL/GenBank/DDBJ whole genome shotgun (WGS) entry which is preliminary data.</text>
</comment>
<dbReference type="SUPFAM" id="SSF54364">
    <property type="entry name" value="Translation initiation factor IF3, N-terminal domain"/>
    <property type="match status" value="1"/>
</dbReference>
<gene>
    <name evidence="6" type="ORF">PLOB_00032951</name>
</gene>
<accession>A0ABN8P2E5</accession>
<evidence type="ECO:0000313" key="7">
    <source>
        <dbReference type="Proteomes" id="UP001159405"/>
    </source>
</evidence>
<dbReference type="InterPro" id="IPR019815">
    <property type="entry name" value="Translation_initiation_fac_3_C"/>
</dbReference>
<evidence type="ECO:0000259" key="4">
    <source>
        <dbReference type="Pfam" id="PF00707"/>
    </source>
</evidence>
<evidence type="ECO:0008006" key="8">
    <source>
        <dbReference type="Google" id="ProtNLM"/>
    </source>
</evidence>
<feature type="domain" description="Translation initiation factor 3 C-terminal" evidence="4">
    <location>
        <begin position="136"/>
        <end position="217"/>
    </location>
</feature>
<evidence type="ECO:0000256" key="1">
    <source>
        <dbReference type="ARBA" id="ARBA00005439"/>
    </source>
</evidence>
<evidence type="ECO:0000259" key="5">
    <source>
        <dbReference type="Pfam" id="PF05198"/>
    </source>
</evidence>
<dbReference type="InterPro" id="IPR036787">
    <property type="entry name" value="T_IF-3_N_sf"/>
</dbReference>
<dbReference type="EMBL" id="CALNXK010000043">
    <property type="protein sequence ID" value="CAH3127466.1"/>
    <property type="molecule type" value="Genomic_DNA"/>
</dbReference>
<dbReference type="PANTHER" id="PTHR10938:SF0">
    <property type="entry name" value="TRANSLATION INITIATION FACTOR IF-3, MITOCHONDRIAL"/>
    <property type="match status" value="1"/>
</dbReference>
<dbReference type="Gene3D" id="3.10.20.80">
    <property type="entry name" value="Translation initiation factor 3 (IF-3), N-terminal domain"/>
    <property type="match status" value="1"/>
</dbReference>
<dbReference type="Proteomes" id="UP001159405">
    <property type="component" value="Unassembled WGS sequence"/>
</dbReference>
<feature type="domain" description="Translation initiation factor 3 N-terminal" evidence="5">
    <location>
        <begin position="74"/>
        <end position="122"/>
    </location>
</feature>
<dbReference type="PANTHER" id="PTHR10938">
    <property type="entry name" value="TRANSLATION INITIATION FACTOR IF-3"/>
    <property type="match status" value="1"/>
</dbReference>
<keyword evidence="3" id="KW-0648">Protein biosynthesis</keyword>
<dbReference type="Pfam" id="PF05198">
    <property type="entry name" value="IF3_N"/>
    <property type="match status" value="1"/>
</dbReference>
<comment type="similarity">
    <text evidence="1">Belongs to the IF-3 family.</text>
</comment>
<dbReference type="Pfam" id="PF00707">
    <property type="entry name" value="IF3_C"/>
    <property type="match status" value="1"/>
</dbReference>
<reference evidence="6 7" key="1">
    <citation type="submission" date="2022-05" db="EMBL/GenBank/DDBJ databases">
        <authorList>
            <consortium name="Genoscope - CEA"/>
            <person name="William W."/>
        </authorList>
    </citation>
    <scope>NUCLEOTIDE SEQUENCE [LARGE SCALE GENOMIC DNA]</scope>
</reference>